<name>A0AAE9WDQ4_9SCHI</name>
<dbReference type="NCBIfam" id="NF010925">
    <property type="entry name" value="PRK14345.1"/>
    <property type="match status" value="1"/>
</dbReference>
<keyword evidence="10" id="KW-0436">Ligase</keyword>
<dbReference type="InterPro" id="IPR004143">
    <property type="entry name" value="BPL_LPL_catalytic"/>
</dbReference>
<sequence>MRIDKSGFQHISFLTSRFPKVDYLRLGECQQRFVQKWLDFKANKLQHPPRPTILTAQVCPVYTLGRRDTKTNIDDNIGGAKVIKALRGGQTTYHGPGQLLVYPILDLNALHLNPRKYVSKLEEAIIQTCRHFGMKTAHTNEHTGVWLTDDEKIAAIGIHLRRYITSHGLALNVSTDLEMFKKIVACGLEDKTTTSFQAQGVNVRLKEVEQVLVQHLINALLS</sequence>
<comment type="similarity">
    <text evidence="2 5">Belongs to the LipB family.</text>
</comment>
<evidence type="ECO:0000256" key="7">
    <source>
        <dbReference type="PIRSR" id="PIRSR016262-2"/>
    </source>
</evidence>
<feature type="binding site" evidence="7">
    <location>
        <begin position="168"/>
        <end position="170"/>
    </location>
    <ligand>
        <name>substrate</name>
    </ligand>
</feature>
<dbReference type="Pfam" id="PF21948">
    <property type="entry name" value="LplA-B_cat"/>
    <property type="match status" value="1"/>
</dbReference>
<feature type="binding site" evidence="7">
    <location>
        <begin position="87"/>
        <end position="94"/>
    </location>
    <ligand>
        <name>substrate</name>
    </ligand>
</feature>
<evidence type="ECO:0000256" key="4">
    <source>
        <dbReference type="ARBA" id="ARBA00023315"/>
    </source>
</evidence>
<evidence type="ECO:0000256" key="3">
    <source>
        <dbReference type="ARBA" id="ARBA00022679"/>
    </source>
</evidence>
<feature type="site" description="Lowers pKa of active site Cys" evidence="8">
    <location>
        <position position="152"/>
    </location>
</feature>
<comment type="function">
    <text evidence="5">Catalyzes the transfer of endogenously produced octanoic acid from octanoyl-acyl-carrier-protein onto the lipoyl domains of lipoate-dependent enzymes. Lipoyl-ACP can also act as a substrate although octanoyl-ACP is likely to be the physiological substrate.</text>
</comment>
<dbReference type="GO" id="GO:0016874">
    <property type="term" value="F:ligase activity"/>
    <property type="evidence" value="ECO:0007669"/>
    <property type="project" value="UniProtKB-KW"/>
</dbReference>
<dbReference type="EC" id="2.3.1.181" evidence="5"/>
<dbReference type="InterPro" id="IPR000544">
    <property type="entry name" value="Octanoyltransferase"/>
</dbReference>
<protein>
    <recommendedName>
        <fullName evidence="5">Octanoyltransferase</fullName>
        <ecNumber evidence="5">2.3.1.181</ecNumber>
    </recommendedName>
</protein>
<dbReference type="SUPFAM" id="SSF55681">
    <property type="entry name" value="Class II aaRS and biotin synthetases"/>
    <property type="match status" value="1"/>
</dbReference>
<dbReference type="NCBIfam" id="TIGR00214">
    <property type="entry name" value="lipB"/>
    <property type="match status" value="1"/>
</dbReference>
<dbReference type="InterPro" id="IPR045864">
    <property type="entry name" value="aa-tRNA-synth_II/BPL/LPL"/>
</dbReference>
<dbReference type="Gene3D" id="3.30.930.10">
    <property type="entry name" value="Bira Bifunctional Protein, Domain 2"/>
    <property type="match status" value="1"/>
</dbReference>
<dbReference type="GeneID" id="80877074"/>
<dbReference type="CDD" id="cd16444">
    <property type="entry name" value="LipB"/>
    <property type="match status" value="1"/>
</dbReference>
<dbReference type="EMBL" id="CP115612">
    <property type="protein sequence ID" value="WBW74325.1"/>
    <property type="molecule type" value="Genomic_DNA"/>
</dbReference>
<dbReference type="PANTHER" id="PTHR10993">
    <property type="entry name" value="OCTANOYLTRANSFERASE"/>
    <property type="match status" value="1"/>
</dbReference>
<gene>
    <name evidence="10" type="primary">lip2</name>
    <name evidence="10" type="ORF">SOMG_03596</name>
</gene>
<evidence type="ECO:0000313" key="10">
    <source>
        <dbReference type="EMBL" id="WBW74325.1"/>
    </source>
</evidence>
<comment type="pathway">
    <text evidence="1 5">Protein modification; protein lipoylation via endogenous pathway; protein N(6)-(lipoyl)lysine from octanoyl-[acyl-carrier-protein]: step 1/2.</text>
</comment>
<dbReference type="KEGG" id="som:SOMG_03596"/>
<dbReference type="GO" id="GO:0009249">
    <property type="term" value="P:protein lipoylation"/>
    <property type="evidence" value="ECO:0007669"/>
    <property type="project" value="InterPro"/>
</dbReference>
<dbReference type="RefSeq" id="XP_056038568.1">
    <property type="nucleotide sequence ID" value="XM_056182385.1"/>
</dbReference>
<keyword evidence="11" id="KW-1185">Reference proteome</keyword>
<dbReference type="InterPro" id="IPR020605">
    <property type="entry name" value="Octanoyltransferase_CS"/>
</dbReference>
<dbReference type="GO" id="GO:0033819">
    <property type="term" value="F:lipoyl(octanoyl) transferase activity"/>
    <property type="evidence" value="ECO:0007669"/>
    <property type="project" value="UniProtKB-EC"/>
</dbReference>
<evidence type="ECO:0000313" key="11">
    <source>
        <dbReference type="Proteomes" id="UP001212411"/>
    </source>
</evidence>
<feature type="binding site" evidence="7">
    <location>
        <begin position="155"/>
        <end position="157"/>
    </location>
    <ligand>
        <name>substrate</name>
    </ligand>
</feature>
<evidence type="ECO:0000256" key="6">
    <source>
        <dbReference type="PIRSR" id="PIRSR016262-1"/>
    </source>
</evidence>
<evidence type="ECO:0000256" key="2">
    <source>
        <dbReference type="ARBA" id="ARBA00007907"/>
    </source>
</evidence>
<evidence type="ECO:0000259" key="9">
    <source>
        <dbReference type="PROSITE" id="PS51733"/>
    </source>
</evidence>
<dbReference type="PROSITE" id="PS01313">
    <property type="entry name" value="LIPB"/>
    <property type="match status" value="1"/>
</dbReference>
<dbReference type="AlphaFoldDB" id="A0AAE9WDQ4"/>
<evidence type="ECO:0000256" key="1">
    <source>
        <dbReference type="ARBA" id="ARBA00004821"/>
    </source>
</evidence>
<organism evidence="10 11">
    <name type="scientific">Schizosaccharomyces osmophilus</name>
    <dbReference type="NCBI Taxonomy" id="2545709"/>
    <lineage>
        <taxon>Eukaryota</taxon>
        <taxon>Fungi</taxon>
        <taxon>Dikarya</taxon>
        <taxon>Ascomycota</taxon>
        <taxon>Taphrinomycotina</taxon>
        <taxon>Schizosaccharomycetes</taxon>
        <taxon>Schizosaccharomycetales</taxon>
        <taxon>Schizosaccharomycetaceae</taxon>
        <taxon>Schizosaccharomyces</taxon>
    </lineage>
</organism>
<proteinExistence type="inferred from homology"/>
<accession>A0AAE9WDQ4</accession>
<dbReference type="PIRSF" id="PIRSF016262">
    <property type="entry name" value="LPLase"/>
    <property type="match status" value="1"/>
</dbReference>
<dbReference type="PROSITE" id="PS51733">
    <property type="entry name" value="BPL_LPL_CATALYTIC"/>
    <property type="match status" value="1"/>
</dbReference>
<comment type="catalytic activity">
    <reaction evidence="5">
        <text>octanoyl-[ACP] + L-lysyl-[protein] = N(6)-octanoyl-L-lysyl-[protein] + holo-[ACP] + H(+)</text>
        <dbReference type="Rhea" id="RHEA:17665"/>
        <dbReference type="Rhea" id="RHEA-COMP:9636"/>
        <dbReference type="Rhea" id="RHEA-COMP:9685"/>
        <dbReference type="Rhea" id="RHEA-COMP:9752"/>
        <dbReference type="Rhea" id="RHEA-COMP:9928"/>
        <dbReference type="ChEBI" id="CHEBI:15378"/>
        <dbReference type="ChEBI" id="CHEBI:29969"/>
        <dbReference type="ChEBI" id="CHEBI:64479"/>
        <dbReference type="ChEBI" id="CHEBI:78463"/>
        <dbReference type="ChEBI" id="CHEBI:78809"/>
        <dbReference type="EC" id="2.3.1.181"/>
    </reaction>
</comment>
<feature type="active site" description="Acyl-thioester intermediate" evidence="6">
    <location>
        <position position="186"/>
    </location>
</feature>
<keyword evidence="3 5" id="KW-0808">Transferase</keyword>
<feature type="domain" description="BPL/LPL catalytic" evidence="9">
    <location>
        <begin position="47"/>
        <end position="222"/>
    </location>
</feature>
<dbReference type="PANTHER" id="PTHR10993:SF7">
    <property type="entry name" value="LIPOYLTRANSFERASE 2, MITOCHONDRIAL-RELATED"/>
    <property type="match status" value="1"/>
</dbReference>
<keyword evidence="4 5" id="KW-0012">Acyltransferase</keyword>
<dbReference type="Proteomes" id="UP001212411">
    <property type="component" value="Chromosome 2"/>
</dbReference>
<reference evidence="10 11" key="1">
    <citation type="journal article" date="2023" name="G3 (Bethesda)">
        <title>A high-quality reference genome for the fission yeast Schizosaccharomyces osmophilus.</title>
        <authorList>
            <person name="Jia G.S."/>
            <person name="Zhang W.C."/>
            <person name="Liang Y."/>
            <person name="Liu X.H."/>
            <person name="Rhind N."/>
            <person name="Pidoux A."/>
            <person name="Brysch-Herzberg M."/>
            <person name="Du L.L."/>
        </authorList>
    </citation>
    <scope>NUCLEOTIDE SEQUENCE [LARGE SCALE GENOMIC DNA]</scope>
    <source>
        <strain evidence="10 11">CBS 15793</strain>
    </source>
</reference>
<evidence type="ECO:0000256" key="8">
    <source>
        <dbReference type="PIRSR" id="PIRSR016262-3"/>
    </source>
</evidence>
<evidence type="ECO:0000256" key="5">
    <source>
        <dbReference type="PIRNR" id="PIRNR016262"/>
    </source>
</evidence>